<gene>
    <name evidence="1" type="ORF">SAMN02745702_01684</name>
</gene>
<evidence type="ECO:0008006" key="3">
    <source>
        <dbReference type="Google" id="ProtNLM"/>
    </source>
</evidence>
<dbReference type="STRING" id="1121442.SAMN02745702_01684"/>
<reference evidence="1 2" key="1">
    <citation type="submission" date="2017-02" db="EMBL/GenBank/DDBJ databases">
        <authorList>
            <person name="Peterson S.W."/>
        </authorList>
    </citation>
    <scope>NUCLEOTIDE SEQUENCE [LARGE SCALE GENOMIC DNA]</scope>
    <source>
        <strain evidence="1 2">DSM 18034</strain>
    </source>
</reference>
<sequence>MNDSTLRKMKNEAKAVTAQYTLPRFYRDCSSELNFCSRSFFDHPDLLRLQGDVIPFLYDDASYGVYHAKKSAIEAGAIILHEAPENDIAHHRHLAYLAQFSGLLHGTCRLEQEHGEKGAEVALMVLKEYEISDEDRDLVAFAIRDHRPFEPRLPAPNKDAEIIANALYDAVNFRWGLDLYSTTLWEFSDYNELEFDEALALFEKSGEIIKKLDDTFRSSTGKLYGPEFLEIGTKLVTEIPAHLNEKKRDILSL</sequence>
<dbReference type="Proteomes" id="UP000189733">
    <property type="component" value="Unassembled WGS sequence"/>
</dbReference>
<organism evidence="1 2">
    <name type="scientific">Desulfobaculum bizertense DSM 18034</name>
    <dbReference type="NCBI Taxonomy" id="1121442"/>
    <lineage>
        <taxon>Bacteria</taxon>
        <taxon>Pseudomonadati</taxon>
        <taxon>Thermodesulfobacteriota</taxon>
        <taxon>Desulfovibrionia</taxon>
        <taxon>Desulfovibrionales</taxon>
        <taxon>Desulfovibrionaceae</taxon>
        <taxon>Desulfobaculum</taxon>
    </lineage>
</organism>
<dbReference type="AlphaFoldDB" id="A0A1T4W6S4"/>
<evidence type="ECO:0000313" key="2">
    <source>
        <dbReference type="Proteomes" id="UP000189733"/>
    </source>
</evidence>
<dbReference type="SUPFAM" id="SSF109604">
    <property type="entry name" value="HD-domain/PDEase-like"/>
    <property type="match status" value="1"/>
</dbReference>
<dbReference type="OrthoDB" id="5448782at2"/>
<keyword evidence="2" id="KW-1185">Reference proteome</keyword>
<accession>A0A1T4W6S4</accession>
<dbReference type="EMBL" id="FUYA01000005">
    <property type="protein sequence ID" value="SKA72748.1"/>
    <property type="molecule type" value="Genomic_DNA"/>
</dbReference>
<name>A0A1T4W6S4_9BACT</name>
<protein>
    <recommendedName>
        <fullName evidence="3">HD domain-containing protein</fullName>
    </recommendedName>
</protein>
<dbReference type="Gene3D" id="1.10.3210.10">
    <property type="entry name" value="Hypothetical protein af1432"/>
    <property type="match status" value="1"/>
</dbReference>
<proteinExistence type="predicted"/>
<dbReference type="RefSeq" id="WP_078684976.1">
    <property type="nucleotide sequence ID" value="NZ_FUYA01000005.1"/>
</dbReference>
<evidence type="ECO:0000313" key="1">
    <source>
        <dbReference type="EMBL" id="SKA72748.1"/>
    </source>
</evidence>